<comment type="caution">
    <text evidence="2">The sequence shown here is derived from an EMBL/GenBank/DDBJ whole genome shotgun (WGS) entry which is preliminary data.</text>
</comment>
<keyword evidence="3" id="KW-1185">Reference proteome</keyword>
<proteinExistence type="predicted"/>
<dbReference type="AlphaFoldDB" id="A0A8J6IW13"/>
<evidence type="ECO:0000313" key="2">
    <source>
        <dbReference type="EMBL" id="MBC3767179.1"/>
    </source>
</evidence>
<evidence type="ECO:0008006" key="4">
    <source>
        <dbReference type="Google" id="ProtNLM"/>
    </source>
</evidence>
<protein>
    <recommendedName>
        <fullName evidence="4">Nuclear transport factor 2 family protein</fullName>
    </recommendedName>
</protein>
<dbReference type="EMBL" id="JACNEP010000014">
    <property type="protein sequence ID" value="MBC3767179.1"/>
    <property type="molecule type" value="Genomic_DNA"/>
</dbReference>
<evidence type="ECO:0000313" key="3">
    <source>
        <dbReference type="Proteomes" id="UP000601768"/>
    </source>
</evidence>
<reference evidence="2" key="2">
    <citation type="submission" date="2020-08" db="EMBL/GenBank/DDBJ databases">
        <authorList>
            <person name="Lai Q."/>
        </authorList>
    </citation>
    <scope>NUCLEOTIDE SEQUENCE</scope>
    <source>
        <strain evidence="2">S27-2</strain>
    </source>
</reference>
<organism evidence="2 3">
    <name type="scientific">Neptunicella marina</name>
    <dbReference type="NCBI Taxonomy" id="2125989"/>
    <lineage>
        <taxon>Bacteria</taxon>
        <taxon>Pseudomonadati</taxon>
        <taxon>Pseudomonadota</taxon>
        <taxon>Gammaproteobacteria</taxon>
        <taxon>Alteromonadales</taxon>
        <taxon>Alteromonadaceae</taxon>
        <taxon>Neptunicella</taxon>
    </lineage>
</organism>
<evidence type="ECO:0000256" key="1">
    <source>
        <dbReference type="SAM" id="SignalP"/>
    </source>
</evidence>
<feature type="signal peptide" evidence="1">
    <location>
        <begin position="1"/>
        <end position="23"/>
    </location>
</feature>
<keyword evidence="1" id="KW-0732">Signal</keyword>
<reference evidence="2" key="1">
    <citation type="journal article" date="2018" name="Int. J. Syst. Evol. Microbiol.">
        <title>Neptunicella marina gen. nov., sp. nov., isolated from surface seawater.</title>
        <authorList>
            <person name="Liu X."/>
            <person name="Lai Q."/>
            <person name="Du Y."/>
            <person name="Zhang X."/>
            <person name="Liu Z."/>
            <person name="Sun F."/>
            <person name="Shao Z."/>
        </authorList>
    </citation>
    <scope>NUCLEOTIDE SEQUENCE</scope>
    <source>
        <strain evidence="2">S27-2</strain>
    </source>
</reference>
<accession>A0A8J6IW13</accession>
<feature type="chain" id="PRO_5035255694" description="Nuclear transport factor 2 family protein" evidence="1">
    <location>
        <begin position="24"/>
        <end position="169"/>
    </location>
</feature>
<gene>
    <name evidence="2" type="ORF">H8B19_14960</name>
</gene>
<dbReference type="RefSeq" id="WP_186507696.1">
    <property type="nucleotide sequence ID" value="NZ_JACNEP010000014.1"/>
</dbReference>
<name>A0A8J6IW13_9ALTE</name>
<sequence length="169" mass="19283">MIKTRLFVILCIFNIFTSNSASALEKLTEATINKINDDLAHATSNCDFDQSTKYYYEQTKFFNYSIVDNVNTVQEQDYSEAISDFKAAMELCYISLAKDVPVSEAINISSSGQDATFIYEAFHYLKSTDGRFFESHNKGKTLFRLINGEVKIIETHYTGISFQELEKLP</sequence>
<dbReference type="Proteomes" id="UP000601768">
    <property type="component" value="Unassembled WGS sequence"/>
</dbReference>